<feature type="transmembrane region" description="Helical" evidence="1">
    <location>
        <begin position="53"/>
        <end position="77"/>
    </location>
</feature>
<evidence type="ECO:0000256" key="1">
    <source>
        <dbReference type="SAM" id="Phobius"/>
    </source>
</evidence>
<dbReference type="Proteomes" id="UP000228934">
    <property type="component" value="Unassembled WGS sequence"/>
</dbReference>
<dbReference type="AlphaFoldDB" id="A0A2G9SN07"/>
<organism evidence="2 3">
    <name type="scientific">Aquarana catesbeiana</name>
    <name type="common">American bullfrog</name>
    <name type="synonym">Rana catesbeiana</name>
    <dbReference type="NCBI Taxonomy" id="8400"/>
    <lineage>
        <taxon>Eukaryota</taxon>
        <taxon>Metazoa</taxon>
        <taxon>Chordata</taxon>
        <taxon>Craniata</taxon>
        <taxon>Vertebrata</taxon>
        <taxon>Euteleostomi</taxon>
        <taxon>Amphibia</taxon>
        <taxon>Batrachia</taxon>
        <taxon>Anura</taxon>
        <taxon>Neobatrachia</taxon>
        <taxon>Ranoidea</taxon>
        <taxon>Ranidae</taxon>
        <taxon>Aquarana</taxon>
    </lineage>
</organism>
<gene>
    <name evidence="2" type="ORF">AB205_0156890</name>
</gene>
<keyword evidence="3" id="KW-1185">Reference proteome</keyword>
<keyword evidence="1" id="KW-1133">Transmembrane helix</keyword>
<keyword evidence="1" id="KW-0472">Membrane</keyword>
<protein>
    <submittedName>
        <fullName evidence="2">Uncharacterized protein</fullName>
    </submittedName>
</protein>
<keyword evidence="1" id="KW-0812">Transmembrane</keyword>
<reference evidence="3" key="1">
    <citation type="journal article" date="2017" name="Nat. Commun.">
        <title>The North American bullfrog draft genome provides insight into hormonal regulation of long noncoding RNA.</title>
        <authorList>
            <person name="Hammond S.A."/>
            <person name="Warren R.L."/>
            <person name="Vandervalk B.P."/>
            <person name="Kucuk E."/>
            <person name="Khan H."/>
            <person name="Gibb E.A."/>
            <person name="Pandoh P."/>
            <person name="Kirk H."/>
            <person name="Zhao Y."/>
            <person name="Jones M."/>
            <person name="Mungall A.J."/>
            <person name="Coope R."/>
            <person name="Pleasance S."/>
            <person name="Moore R.A."/>
            <person name="Holt R.A."/>
            <person name="Round J.M."/>
            <person name="Ohora S."/>
            <person name="Walle B.V."/>
            <person name="Veldhoen N."/>
            <person name="Helbing C.C."/>
            <person name="Birol I."/>
        </authorList>
    </citation>
    <scope>NUCLEOTIDE SEQUENCE [LARGE SCALE GENOMIC DNA]</scope>
</reference>
<dbReference type="EMBL" id="KV923804">
    <property type="protein sequence ID" value="PIO40761.1"/>
    <property type="molecule type" value="Genomic_DNA"/>
</dbReference>
<evidence type="ECO:0000313" key="2">
    <source>
        <dbReference type="EMBL" id="PIO40761.1"/>
    </source>
</evidence>
<name>A0A2G9SN07_AQUCT</name>
<sequence length="78" mass="9099">MLLNMPVYHKKGNFFVLSNTKMLFQKYVGLFKNTFLNAYVNVHRVKMLKINNVWLLLSMLNCSFGTKLVFTVTMGAIY</sequence>
<accession>A0A2G9SN07</accession>
<proteinExistence type="predicted"/>
<evidence type="ECO:0000313" key="3">
    <source>
        <dbReference type="Proteomes" id="UP000228934"/>
    </source>
</evidence>